<evidence type="ECO:0000313" key="1">
    <source>
        <dbReference type="EMBL" id="BBZ32112.1"/>
    </source>
</evidence>
<dbReference type="Gene3D" id="3.30.530.20">
    <property type="match status" value="1"/>
</dbReference>
<sequence>MPTVSRTFSVTPPPSAVIDYLKDFSHAEEWDPGTQTCTRSDDGPITRGTTWHNVSNIFGVTAELTYVLHKLTPDTLVFVGTNKSSTSTDTITVAPDGAGSKLAYQSDVEMKGWAKLLNPVMRVAFEKLANDTEKQMTAVLNRLS</sequence>
<keyword evidence="2" id="KW-1185">Reference proteome</keyword>
<evidence type="ECO:0000313" key="2">
    <source>
        <dbReference type="Proteomes" id="UP000466931"/>
    </source>
</evidence>
<dbReference type="AlphaFoldDB" id="A0A7I7XT42"/>
<reference evidence="1" key="2">
    <citation type="submission" date="2020-02" db="EMBL/GenBank/DDBJ databases">
        <authorList>
            <person name="Matsumoto Y."/>
            <person name="Motooka D."/>
            <person name="Nakamura S."/>
        </authorList>
    </citation>
    <scope>NUCLEOTIDE SEQUENCE</scope>
    <source>
        <strain evidence="1">JCM 13671</strain>
    </source>
</reference>
<dbReference type="Proteomes" id="UP000466931">
    <property type="component" value="Chromosome"/>
</dbReference>
<dbReference type="Pfam" id="PF10604">
    <property type="entry name" value="Polyketide_cyc2"/>
    <property type="match status" value="1"/>
</dbReference>
<organism evidence="1 2">
    <name type="scientific">Mycolicibacterium confluentis</name>
    <dbReference type="NCBI Taxonomy" id="28047"/>
    <lineage>
        <taxon>Bacteria</taxon>
        <taxon>Bacillati</taxon>
        <taxon>Actinomycetota</taxon>
        <taxon>Actinomycetes</taxon>
        <taxon>Mycobacteriales</taxon>
        <taxon>Mycobacteriaceae</taxon>
        <taxon>Mycolicibacterium</taxon>
    </lineage>
</organism>
<reference evidence="1" key="1">
    <citation type="journal article" date="2019" name="Emerg. Microbes Infect.">
        <title>Comprehensive subspecies identification of 175 nontuberculous mycobacteria species based on 7547 genomic profiles.</title>
        <authorList>
            <person name="Matsumoto Y."/>
            <person name="Kinjo T."/>
            <person name="Motooka D."/>
            <person name="Nabeya D."/>
            <person name="Jung N."/>
            <person name="Uechi K."/>
            <person name="Horii T."/>
            <person name="Iida T."/>
            <person name="Fujita J."/>
            <person name="Nakamura S."/>
        </authorList>
    </citation>
    <scope>NUCLEOTIDE SEQUENCE [LARGE SCALE GENOMIC DNA]</scope>
    <source>
        <strain evidence="1">JCM 13671</strain>
    </source>
</reference>
<protein>
    <submittedName>
        <fullName evidence="1">Polyketide cyclase</fullName>
    </submittedName>
</protein>
<name>A0A7I7XT42_9MYCO</name>
<dbReference type="InterPro" id="IPR019587">
    <property type="entry name" value="Polyketide_cyclase/dehydratase"/>
</dbReference>
<gene>
    <name evidence="1" type="ORF">MCNF_07170</name>
</gene>
<dbReference type="RefSeq" id="WP_085150470.1">
    <property type="nucleotide sequence ID" value="NZ_AP022612.1"/>
</dbReference>
<dbReference type="SUPFAM" id="SSF55961">
    <property type="entry name" value="Bet v1-like"/>
    <property type="match status" value="1"/>
</dbReference>
<proteinExistence type="predicted"/>
<dbReference type="EMBL" id="AP022612">
    <property type="protein sequence ID" value="BBZ32112.1"/>
    <property type="molecule type" value="Genomic_DNA"/>
</dbReference>
<accession>A0A7I7XT42</accession>
<dbReference type="OrthoDB" id="3371087at2"/>
<dbReference type="InterPro" id="IPR023393">
    <property type="entry name" value="START-like_dom_sf"/>
</dbReference>